<name>A0A9N8D7Q1_9STRA</name>
<feature type="signal peptide" evidence="4">
    <location>
        <begin position="1"/>
        <end position="21"/>
    </location>
</feature>
<dbReference type="EMBL" id="CAICTM010000028">
    <property type="protein sequence ID" value="CAB9497943.1"/>
    <property type="molecule type" value="Genomic_DNA"/>
</dbReference>
<dbReference type="InterPro" id="IPR009003">
    <property type="entry name" value="Peptidase_S1_PA"/>
</dbReference>
<dbReference type="PANTHER" id="PTHR24276:SF91">
    <property type="entry name" value="AT26814P-RELATED"/>
    <property type="match status" value="1"/>
</dbReference>
<evidence type="ECO:0000313" key="6">
    <source>
        <dbReference type="EMBL" id="CAB9497943.1"/>
    </source>
</evidence>
<keyword evidence="4" id="KW-0732">Signal</keyword>
<comment type="caution">
    <text evidence="6">The sequence shown here is derived from an EMBL/GenBank/DDBJ whole genome shotgun (WGS) entry which is preliminary data.</text>
</comment>
<protein>
    <submittedName>
        <fullName evidence="6">Tryp_SPc</fullName>
    </submittedName>
</protein>
<dbReference type="OrthoDB" id="104223at2759"/>
<dbReference type="Gene3D" id="2.40.10.10">
    <property type="entry name" value="Trypsin-like serine proteases"/>
    <property type="match status" value="1"/>
</dbReference>
<comment type="similarity">
    <text evidence="1">Belongs to the peptidase S1 family.</text>
</comment>
<dbReference type="GO" id="GO:0004252">
    <property type="term" value="F:serine-type endopeptidase activity"/>
    <property type="evidence" value="ECO:0007669"/>
    <property type="project" value="InterPro"/>
</dbReference>
<keyword evidence="7" id="KW-1185">Reference proteome</keyword>
<evidence type="ECO:0000259" key="5">
    <source>
        <dbReference type="PROSITE" id="PS50240"/>
    </source>
</evidence>
<dbReference type="InterPro" id="IPR043504">
    <property type="entry name" value="Peptidase_S1_PA_chymotrypsin"/>
</dbReference>
<reference evidence="6" key="1">
    <citation type="submission" date="2020-06" db="EMBL/GenBank/DDBJ databases">
        <authorList>
            <consortium name="Plant Systems Biology data submission"/>
        </authorList>
    </citation>
    <scope>NUCLEOTIDE SEQUENCE</scope>
    <source>
        <strain evidence="6">D6</strain>
    </source>
</reference>
<keyword evidence="3" id="KW-1015">Disulfide bond</keyword>
<dbReference type="InterPro" id="IPR050430">
    <property type="entry name" value="Peptidase_S1"/>
</dbReference>
<dbReference type="SUPFAM" id="SSF50494">
    <property type="entry name" value="Trypsin-like serine proteases"/>
    <property type="match status" value="1"/>
</dbReference>
<dbReference type="InterPro" id="IPR001314">
    <property type="entry name" value="Peptidase_S1A"/>
</dbReference>
<proteinExistence type="inferred from homology"/>
<evidence type="ECO:0000256" key="2">
    <source>
        <dbReference type="ARBA" id="ARBA00023026"/>
    </source>
</evidence>
<dbReference type="GO" id="GO:0006508">
    <property type="term" value="P:proteolysis"/>
    <property type="evidence" value="ECO:0007669"/>
    <property type="project" value="InterPro"/>
</dbReference>
<dbReference type="SMART" id="SM00020">
    <property type="entry name" value="Tryp_SPc"/>
    <property type="match status" value="1"/>
</dbReference>
<dbReference type="AlphaFoldDB" id="A0A9N8D7Q1"/>
<gene>
    <name evidence="6" type="ORF">SEMRO_28_G018860.1</name>
</gene>
<dbReference type="InterPro" id="IPR001254">
    <property type="entry name" value="Trypsin_dom"/>
</dbReference>
<accession>A0A9N8D7Q1</accession>
<feature type="chain" id="PRO_5040305569" evidence="4">
    <location>
        <begin position="22"/>
        <end position="292"/>
    </location>
</feature>
<evidence type="ECO:0000313" key="7">
    <source>
        <dbReference type="Proteomes" id="UP001153069"/>
    </source>
</evidence>
<evidence type="ECO:0000256" key="4">
    <source>
        <dbReference type="SAM" id="SignalP"/>
    </source>
</evidence>
<dbReference type="Proteomes" id="UP001153069">
    <property type="component" value="Unassembled WGS sequence"/>
</dbReference>
<keyword evidence="2" id="KW-0843">Virulence</keyword>
<organism evidence="6 7">
    <name type="scientific">Seminavis robusta</name>
    <dbReference type="NCBI Taxonomy" id="568900"/>
    <lineage>
        <taxon>Eukaryota</taxon>
        <taxon>Sar</taxon>
        <taxon>Stramenopiles</taxon>
        <taxon>Ochrophyta</taxon>
        <taxon>Bacillariophyta</taxon>
        <taxon>Bacillariophyceae</taxon>
        <taxon>Bacillariophycidae</taxon>
        <taxon>Naviculales</taxon>
        <taxon>Naviculaceae</taxon>
        <taxon>Seminavis</taxon>
    </lineage>
</organism>
<dbReference type="PRINTS" id="PR00722">
    <property type="entry name" value="CHYMOTRYPSIN"/>
</dbReference>
<dbReference type="PROSITE" id="PS50240">
    <property type="entry name" value="TRYPSIN_DOM"/>
    <property type="match status" value="1"/>
</dbReference>
<evidence type="ECO:0000256" key="3">
    <source>
        <dbReference type="ARBA" id="ARBA00023157"/>
    </source>
</evidence>
<dbReference type="Pfam" id="PF00089">
    <property type="entry name" value="Trypsin"/>
    <property type="match status" value="1"/>
</dbReference>
<evidence type="ECO:0000256" key="1">
    <source>
        <dbReference type="ARBA" id="ARBA00007664"/>
    </source>
</evidence>
<sequence length="292" mass="30712">MKMFSMRLSLVLLALWSLETAAVTSGSLRRKLPEGGSNAASGQIKAFVELVSSTGRICSGVLIKPDIVATAASCTFSDNGAGTADFTSQAYVKGTNTESERGISRNWADYVVHPDYSYGSETNNVAVILLSSPVETVETLDVNLWTTVDIGTSVMAAGYGSGRTDRGRDDLTLASLMILNEGAAGCITGNIDQVICADSDTQDMCEGDEGSPLMDGDNLVGIYSHGGACDPANGSPKFMRAPYFRSFIQNETCNLNAGYCSWLGSACQTISNAFTNALTALGFYASKADEGV</sequence>
<feature type="domain" description="Peptidase S1" evidence="5">
    <location>
        <begin position="33"/>
        <end position="268"/>
    </location>
</feature>
<dbReference type="PANTHER" id="PTHR24276">
    <property type="entry name" value="POLYSERASE-RELATED"/>
    <property type="match status" value="1"/>
</dbReference>